<reference evidence="2" key="1">
    <citation type="journal article" date="2019" name="Int. J. Syst. Evol. Microbiol.">
        <title>The Global Catalogue of Microorganisms (GCM) 10K type strain sequencing project: providing services to taxonomists for standard genome sequencing and annotation.</title>
        <authorList>
            <consortium name="The Broad Institute Genomics Platform"/>
            <consortium name="The Broad Institute Genome Sequencing Center for Infectious Disease"/>
            <person name="Wu L."/>
            <person name="Ma J."/>
        </authorList>
    </citation>
    <scope>NUCLEOTIDE SEQUENCE [LARGE SCALE GENOMIC DNA]</scope>
    <source>
        <strain evidence="2">CGMCC 1.15399</strain>
    </source>
</reference>
<organism evidence="1 2">
    <name type="scientific">Nonomuraea guangzhouensis</name>
    <dbReference type="NCBI Taxonomy" id="1291555"/>
    <lineage>
        <taxon>Bacteria</taxon>
        <taxon>Bacillati</taxon>
        <taxon>Actinomycetota</taxon>
        <taxon>Actinomycetes</taxon>
        <taxon>Streptosporangiales</taxon>
        <taxon>Streptosporangiaceae</taxon>
        <taxon>Nonomuraea</taxon>
    </lineage>
</organism>
<comment type="caution">
    <text evidence="1">The sequence shown here is derived from an EMBL/GenBank/DDBJ whole genome shotgun (WGS) entry which is preliminary data.</text>
</comment>
<keyword evidence="2" id="KW-1185">Reference proteome</keyword>
<dbReference type="RefSeq" id="WP_281429159.1">
    <property type="nucleotide sequence ID" value="NZ_JAHKRM010000043.1"/>
</dbReference>
<dbReference type="EMBL" id="JBHUCM010000057">
    <property type="protein sequence ID" value="MFD1546145.1"/>
    <property type="molecule type" value="Genomic_DNA"/>
</dbReference>
<name>A0ABW4GUD3_9ACTN</name>
<protein>
    <submittedName>
        <fullName evidence="1">Uncharacterized protein</fullName>
    </submittedName>
</protein>
<proteinExistence type="predicted"/>
<sequence>MLSCPYVRQAAWLLSSWVSRVVGSLIVKADDLEGRLICREMLHS</sequence>
<accession>A0ABW4GUD3</accession>
<evidence type="ECO:0000313" key="1">
    <source>
        <dbReference type="EMBL" id="MFD1546145.1"/>
    </source>
</evidence>
<evidence type="ECO:0000313" key="2">
    <source>
        <dbReference type="Proteomes" id="UP001597097"/>
    </source>
</evidence>
<gene>
    <name evidence="1" type="ORF">ACFSJ0_54555</name>
</gene>
<dbReference type="Proteomes" id="UP001597097">
    <property type="component" value="Unassembled WGS sequence"/>
</dbReference>